<evidence type="ECO:0000313" key="3">
    <source>
        <dbReference type="Proteomes" id="UP000319576"/>
    </source>
</evidence>
<dbReference type="InterPro" id="IPR036188">
    <property type="entry name" value="FAD/NAD-bd_sf"/>
</dbReference>
<dbReference type="RefSeq" id="WP_202920645.1">
    <property type="nucleotide sequence ID" value="NZ_CP036273.1"/>
</dbReference>
<dbReference type="EMBL" id="CP036273">
    <property type="protein sequence ID" value="QDU18922.1"/>
    <property type="molecule type" value="Genomic_DNA"/>
</dbReference>
<dbReference type="Pfam" id="PF01266">
    <property type="entry name" value="DAO"/>
    <property type="match status" value="1"/>
</dbReference>
<dbReference type="GO" id="GO:0032259">
    <property type="term" value="P:methylation"/>
    <property type="evidence" value="ECO:0007669"/>
    <property type="project" value="UniProtKB-KW"/>
</dbReference>
<dbReference type="Gene3D" id="3.30.9.10">
    <property type="entry name" value="D-Amino Acid Oxidase, subunit A, domain 2"/>
    <property type="match status" value="1"/>
</dbReference>
<dbReference type="Proteomes" id="UP000319576">
    <property type="component" value="Chromosome"/>
</dbReference>
<dbReference type="SUPFAM" id="SSF54373">
    <property type="entry name" value="FAD-linked reductases, C-terminal domain"/>
    <property type="match status" value="1"/>
</dbReference>
<keyword evidence="3" id="KW-1185">Reference proteome</keyword>
<dbReference type="Gene3D" id="3.50.50.60">
    <property type="entry name" value="FAD/NAD(P)-binding domain"/>
    <property type="match status" value="1"/>
</dbReference>
<evidence type="ECO:0000259" key="1">
    <source>
        <dbReference type="Pfam" id="PF01266"/>
    </source>
</evidence>
<dbReference type="InterPro" id="IPR006076">
    <property type="entry name" value="FAD-dep_OxRdtase"/>
</dbReference>
<dbReference type="SUPFAM" id="SSF51971">
    <property type="entry name" value="Nucleotide-binding domain"/>
    <property type="match status" value="1"/>
</dbReference>
<sequence>MAPDFEFVVVGQGLAGTAVAWQLRRRGRRVLVLDRGDPHAASRVAAGLITPYTGRRVARTWNLDHCFNIAVGYYRSSQAETGATVFHHAPALRLFAGAAERDVARGKIDATRFDRGIDPAWFAAPHGGFDLTPAARLDVPRFLDAYRALFQEHHAYRAFDLDPAADVEPTDAGVRLPRLGVTAGWVVFCEGAAGAGNPWFPAVPYNLAKGEILTLRVPGLGEPRPVHRGVWLAPQGGDVFLAGSTYDRDDHTPTPTAAGRAAIEAGLREFSKLPFEVIGHRAGVRPVLTTTRPMLGVHPRHRLAVLTGLGSKGALYAPTYGAMLVDHLTDGRPIDAAVRLVQSQ</sequence>
<keyword evidence="2" id="KW-0808">Transferase</keyword>
<dbReference type="GO" id="GO:0005737">
    <property type="term" value="C:cytoplasm"/>
    <property type="evidence" value="ECO:0007669"/>
    <property type="project" value="TreeGrafter"/>
</dbReference>
<feature type="domain" description="FAD dependent oxidoreductase" evidence="1">
    <location>
        <begin position="7"/>
        <end position="326"/>
    </location>
</feature>
<evidence type="ECO:0000313" key="2">
    <source>
        <dbReference type="EMBL" id="QDU18922.1"/>
    </source>
</evidence>
<accession>A0A517XN50</accession>
<keyword evidence="2" id="KW-0489">Methyltransferase</keyword>
<name>A0A517XN50_9BACT</name>
<dbReference type="AlphaFoldDB" id="A0A517XN50"/>
<dbReference type="GO" id="GO:0008168">
    <property type="term" value="F:methyltransferase activity"/>
    <property type="evidence" value="ECO:0007669"/>
    <property type="project" value="UniProtKB-KW"/>
</dbReference>
<reference evidence="2 3" key="1">
    <citation type="submission" date="2019-02" db="EMBL/GenBank/DDBJ databases">
        <title>Deep-cultivation of Planctomycetes and their phenomic and genomic characterization uncovers novel biology.</title>
        <authorList>
            <person name="Wiegand S."/>
            <person name="Jogler M."/>
            <person name="Boedeker C."/>
            <person name="Pinto D."/>
            <person name="Vollmers J."/>
            <person name="Rivas-Marin E."/>
            <person name="Kohn T."/>
            <person name="Peeters S.H."/>
            <person name="Heuer A."/>
            <person name="Rast P."/>
            <person name="Oberbeckmann S."/>
            <person name="Bunk B."/>
            <person name="Jeske O."/>
            <person name="Meyerdierks A."/>
            <person name="Storesund J.E."/>
            <person name="Kallscheuer N."/>
            <person name="Luecker S."/>
            <person name="Lage O.M."/>
            <person name="Pohl T."/>
            <person name="Merkel B.J."/>
            <person name="Hornburger P."/>
            <person name="Mueller R.-W."/>
            <person name="Bruemmer F."/>
            <person name="Labrenz M."/>
            <person name="Spormann A.M."/>
            <person name="Op den Camp H."/>
            <person name="Overmann J."/>
            <person name="Amann R."/>
            <person name="Jetten M.S.M."/>
            <person name="Mascher T."/>
            <person name="Medema M.H."/>
            <person name="Devos D.P."/>
            <person name="Kaster A.-K."/>
            <person name="Ovreas L."/>
            <person name="Rohde M."/>
            <person name="Galperin M.Y."/>
            <person name="Jogler C."/>
        </authorList>
    </citation>
    <scope>NUCLEOTIDE SEQUENCE [LARGE SCALE GENOMIC DNA]</scope>
    <source>
        <strain evidence="2 3">ETA_A1</strain>
    </source>
</reference>
<protein>
    <submittedName>
        <fullName evidence="2">Bifunctional tRNA (Mnm(5)s(2)U34)-methyltransferase/FAD-dependent cmnm(5)s(2)U34 oxidoreductase</fullName>
    </submittedName>
</protein>
<dbReference type="KEGG" id="uli:ETAA1_08180"/>
<proteinExistence type="predicted"/>
<dbReference type="PANTHER" id="PTHR13847">
    <property type="entry name" value="SARCOSINE DEHYDROGENASE-RELATED"/>
    <property type="match status" value="1"/>
</dbReference>
<organism evidence="2 3">
    <name type="scientific">Urbifossiella limnaea</name>
    <dbReference type="NCBI Taxonomy" id="2528023"/>
    <lineage>
        <taxon>Bacteria</taxon>
        <taxon>Pseudomonadati</taxon>
        <taxon>Planctomycetota</taxon>
        <taxon>Planctomycetia</taxon>
        <taxon>Gemmatales</taxon>
        <taxon>Gemmataceae</taxon>
        <taxon>Urbifossiella</taxon>
    </lineage>
</organism>
<gene>
    <name evidence="2" type="ORF">ETAA1_08180</name>
</gene>